<evidence type="ECO:0000256" key="2">
    <source>
        <dbReference type="ARBA" id="ARBA00018672"/>
    </source>
</evidence>
<evidence type="ECO:0000256" key="7">
    <source>
        <dbReference type="ARBA" id="ARBA00023125"/>
    </source>
</evidence>
<dbReference type="Gene3D" id="1.10.10.60">
    <property type="entry name" value="Homeodomain-like"/>
    <property type="match status" value="2"/>
</dbReference>
<keyword evidence="7" id="KW-0238">DNA-binding</keyword>
<dbReference type="PROSITE" id="PS00041">
    <property type="entry name" value="HTH_ARAC_FAMILY_1"/>
    <property type="match status" value="1"/>
</dbReference>
<dbReference type="SMART" id="SM00342">
    <property type="entry name" value="HTH_ARAC"/>
    <property type="match status" value="1"/>
</dbReference>
<evidence type="ECO:0000256" key="4">
    <source>
        <dbReference type="ARBA" id="ARBA00022553"/>
    </source>
</evidence>
<dbReference type="GO" id="GO:0043565">
    <property type="term" value="F:sequence-specific DNA binding"/>
    <property type="evidence" value="ECO:0007669"/>
    <property type="project" value="InterPro"/>
</dbReference>
<reference evidence="13 14" key="1">
    <citation type="submission" date="2014-07" db="EMBL/GenBank/DDBJ databases">
        <title>Draft genome of Clostridium celerecrescens 152B isolated from sediments associated with methane hydrate from Krishna Godavari basin.</title>
        <authorList>
            <person name="Honkalas V.S."/>
            <person name="Dabir A.P."/>
            <person name="Arora P."/>
            <person name="Dhakephalkar P.K."/>
        </authorList>
    </citation>
    <scope>NUCLEOTIDE SEQUENCE [LARGE SCALE GENOMIC DNA]</scope>
    <source>
        <strain evidence="13 14">152B</strain>
    </source>
</reference>
<dbReference type="PROSITE" id="PS50110">
    <property type="entry name" value="RESPONSE_REGULATORY"/>
    <property type="match status" value="1"/>
</dbReference>
<keyword evidence="8" id="KW-0804">Transcription</keyword>
<evidence type="ECO:0000259" key="11">
    <source>
        <dbReference type="PROSITE" id="PS01124"/>
    </source>
</evidence>
<comment type="function">
    <text evidence="9">May play the central regulatory role in sporulation. It may be an element of the effector pathway responsible for the activation of sporulation genes in response to nutritional stress. Spo0A may act in concert with spo0H (a sigma factor) to control the expression of some genes that are critical to the sporulation process.</text>
</comment>
<dbReference type="InterPro" id="IPR011006">
    <property type="entry name" value="CheY-like_superfamily"/>
</dbReference>
<dbReference type="InterPro" id="IPR009057">
    <property type="entry name" value="Homeodomain-like_sf"/>
</dbReference>
<evidence type="ECO:0000259" key="12">
    <source>
        <dbReference type="PROSITE" id="PS50110"/>
    </source>
</evidence>
<keyword evidence="6" id="KW-0805">Transcription regulation</keyword>
<dbReference type="PRINTS" id="PR00032">
    <property type="entry name" value="HTHARAC"/>
</dbReference>
<evidence type="ECO:0000256" key="10">
    <source>
        <dbReference type="PROSITE-ProRule" id="PRU00169"/>
    </source>
</evidence>
<proteinExistence type="predicted"/>
<name>A0A084JK67_9FIRM</name>
<gene>
    <name evidence="13" type="ORF">IO98_15360</name>
</gene>
<evidence type="ECO:0000256" key="1">
    <source>
        <dbReference type="ARBA" id="ARBA00004496"/>
    </source>
</evidence>
<dbReference type="STRING" id="29354.IO98_15360"/>
<comment type="subcellular location">
    <subcellularLocation>
        <location evidence="1">Cytoplasm</location>
    </subcellularLocation>
</comment>
<keyword evidence="4 10" id="KW-0597">Phosphoprotein</keyword>
<dbReference type="Proteomes" id="UP000028525">
    <property type="component" value="Unassembled WGS sequence"/>
</dbReference>
<dbReference type="Pfam" id="PF00072">
    <property type="entry name" value="Response_reg"/>
    <property type="match status" value="1"/>
</dbReference>
<evidence type="ECO:0000313" key="13">
    <source>
        <dbReference type="EMBL" id="KEZ89351.1"/>
    </source>
</evidence>
<dbReference type="SUPFAM" id="SSF52172">
    <property type="entry name" value="CheY-like"/>
    <property type="match status" value="1"/>
</dbReference>
<dbReference type="GO" id="GO:0005737">
    <property type="term" value="C:cytoplasm"/>
    <property type="evidence" value="ECO:0007669"/>
    <property type="project" value="UniProtKB-SubCell"/>
</dbReference>
<accession>A0A084JK67</accession>
<dbReference type="PROSITE" id="PS01124">
    <property type="entry name" value="HTH_ARAC_FAMILY_2"/>
    <property type="match status" value="1"/>
</dbReference>
<dbReference type="GO" id="GO:0000160">
    <property type="term" value="P:phosphorelay signal transduction system"/>
    <property type="evidence" value="ECO:0007669"/>
    <property type="project" value="UniProtKB-KW"/>
</dbReference>
<dbReference type="GO" id="GO:0003700">
    <property type="term" value="F:DNA-binding transcription factor activity"/>
    <property type="evidence" value="ECO:0007669"/>
    <property type="project" value="InterPro"/>
</dbReference>
<evidence type="ECO:0000256" key="6">
    <source>
        <dbReference type="ARBA" id="ARBA00023015"/>
    </source>
</evidence>
<dbReference type="InterPro" id="IPR018060">
    <property type="entry name" value="HTH_AraC"/>
</dbReference>
<protein>
    <recommendedName>
        <fullName evidence="2">Stage 0 sporulation protein A homolog</fullName>
    </recommendedName>
</protein>
<dbReference type="InterPro" id="IPR051552">
    <property type="entry name" value="HptR"/>
</dbReference>
<organism evidence="13 14">
    <name type="scientific">Lacrimispora celerecrescens</name>
    <dbReference type="NCBI Taxonomy" id="29354"/>
    <lineage>
        <taxon>Bacteria</taxon>
        <taxon>Bacillati</taxon>
        <taxon>Bacillota</taxon>
        <taxon>Clostridia</taxon>
        <taxon>Lachnospirales</taxon>
        <taxon>Lachnospiraceae</taxon>
        <taxon>Lacrimispora</taxon>
    </lineage>
</organism>
<dbReference type="Gene3D" id="3.40.50.2300">
    <property type="match status" value="1"/>
</dbReference>
<evidence type="ECO:0000313" key="14">
    <source>
        <dbReference type="Proteomes" id="UP000028525"/>
    </source>
</evidence>
<feature type="modified residue" description="4-aspartylphosphate" evidence="10">
    <location>
        <position position="60"/>
    </location>
</feature>
<keyword evidence="5" id="KW-0902">Two-component regulatory system</keyword>
<dbReference type="SMART" id="SM00448">
    <property type="entry name" value="REC"/>
    <property type="match status" value="1"/>
</dbReference>
<dbReference type="PANTHER" id="PTHR42713">
    <property type="entry name" value="HISTIDINE KINASE-RELATED"/>
    <property type="match status" value="1"/>
</dbReference>
<dbReference type="EMBL" id="JPME01000018">
    <property type="protein sequence ID" value="KEZ89351.1"/>
    <property type="molecule type" value="Genomic_DNA"/>
</dbReference>
<dbReference type="CDD" id="cd17536">
    <property type="entry name" value="REC_YesN-like"/>
    <property type="match status" value="1"/>
</dbReference>
<dbReference type="PANTHER" id="PTHR42713:SF3">
    <property type="entry name" value="TRANSCRIPTIONAL REGULATORY PROTEIN HPTR"/>
    <property type="match status" value="1"/>
</dbReference>
<dbReference type="AlphaFoldDB" id="A0A084JK67"/>
<evidence type="ECO:0000256" key="8">
    <source>
        <dbReference type="ARBA" id="ARBA00023163"/>
    </source>
</evidence>
<dbReference type="Pfam" id="PF17853">
    <property type="entry name" value="GGDEF_2"/>
    <property type="match status" value="1"/>
</dbReference>
<dbReference type="Pfam" id="PF12833">
    <property type="entry name" value="HTH_18"/>
    <property type="match status" value="1"/>
</dbReference>
<dbReference type="InterPro" id="IPR001789">
    <property type="entry name" value="Sig_transdc_resp-reg_receiver"/>
</dbReference>
<feature type="domain" description="Response regulatory" evidence="12">
    <location>
        <begin position="8"/>
        <end position="125"/>
    </location>
</feature>
<feature type="domain" description="HTH araC/xylS-type" evidence="11">
    <location>
        <begin position="425"/>
        <end position="524"/>
    </location>
</feature>
<dbReference type="InterPro" id="IPR018062">
    <property type="entry name" value="HTH_AraC-typ_CS"/>
</dbReference>
<comment type="caution">
    <text evidence="13">The sequence shown here is derived from an EMBL/GenBank/DDBJ whole genome shotgun (WGS) entry which is preliminary data.</text>
</comment>
<keyword evidence="3" id="KW-0963">Cytoplasm</keyword>
<dbReference type="OrthoDB" id="9794370at2"/>
<dbReference type="InterPro" id="IPR041522">
    <property type="entry name" value="CdaR_GGDEF"/>
</dbReference>
<dbReference type="SUPFAM" id="SSF46689">
    <property type="entry name" value="Homeodomain-like"/>
    <property type="match status" value="2"/>
</dbReference>
<evidence type="ECO:0000256" key="5">
    <source>
        <dbReference type="ARBA" id="ARBA00023012"/>
    </source>
</evidence>
<dbReference type="InterPro" id="IPR020449">
    <property type="entry name" value="Tscrpt_reg_AraC-type_HTH"/>
</dbReference>
<dbReference type="RefSeq" id="WP_038282482.1">
    <property type="nucleotide sequence ID" value="NZ_JPME01000018.1"/>
</dbReference>
<evidence type="ECO:0000256" key="3">
    <source>
        <dbReference type="ARBA" id="ARBA00022490"/>
    </source>
</evidence>
<keyword evidence="14" id="KW-1185">Reference proteome</keyword>
<sequence>MDANKNITLLIADDEAAIRNGLSTVVPWEQFGITIVGTAEDGREAYEIIKTCNPDIVITDIRMPGMDGLQLMEQVKKEKLQTNFIILSGYGDFKYAQKAIQLGAKNYFLKPIKIDELVTEIRQQKEEILQSNHIHSYSAYLNVKSEPKEKFLKRLLKNEFYSYEEIGDEIRRLELKLNDSPFRVMVFSIQGKEDGEQEDEFQQINYLMDIVSEELQETRYEFLISSSNELLTIIHTLQPGDLPVNYHFLAIRCLKRVNRDSTMDLTIGIGKEGATLTDCSNSYKTALMCLSYSFYETDHKIFDESILCTAPPPAAANQMDYNNLMYSITMNRTEQIREFCREYFSKLLYVPMPPPNYIRGMCIYLITDIQKELGSEKEFSQAEVVLPMNSIRTFEELKAYMEDFLVACAGKQGAGENGPKNQIIQAAEYYIKSHMGEKILAKDVARHVNLSDVYFTSYFKLKTGVNFRDYVIRIKMEHAKGLMERKPDMPVAEVAAAIGYDDYRSFYRVFKQNTGVSPSDYNRNSGKHCDLERQI</sequence>
<evidence type="ECO:0000256" key="9">
    <source>
        <dbReference type="ARBA" id="ARBA00024867"/>
    </source>
</evidence>